<comment type="similarity">
    <text evidence="2">Belongs to the taffazin family.</text>
</comment>
<dbReference type="STRING" id="5098.A0A507QST4"/>
<keyword evidence="4" id="KW-1000">Mitochondrion outer membrane</keyword>
<evidence type="ECO:0000256" key="9">
    <source>
        <dbReference type="ARBA" id="ARBA00023315"/>
    </source>
</evidence>
<comment type="caution">
    <text evidence="14">The sequence shown here is derived from an EMBL/GenBank/DDBJ whole genome shotgun (WGS) entry which is preliminary data.</text>
</comment>
<evidence type="ECO:0000256" key="2">
    <source>
        <dbReference type="ARBA" id="ARBA00010524"/>
    </source>
</evidence>
<evidence type="ECO:0000256" key="8">
    <source>
        <dbReference type="ARBA" id="ARBA00023136"/>
    </source>
</evidence>
<gene>
    <name evidence="14" type="ORF">MPDQ_000999</name>
</gene>
<dbReference type="GO" id="GO:0005743">
    <property type="term" value="C:mitochondrial inner membrane"/>
    <property type="evidence" value="ECO:0007669"/>
    <property type="project" value="UniProtKB-SubCell"/>
</dbReference>
<evidence type="ECO:0000313" key="15">
    <source>
        <dbReference type="Proteomes" id="UP000319663"/>
    </source>
</evidence>
<proteinExistence type="inferred from homology"/>
<comment type="subcellular location">
    <subcellularLocation>
        <location evidence="1">Mitochondrion inner membrane</location>
        <topology evidence="1">Peripheral membrane protein</topology>
        <orientation evidence="1">Intermembrane side</orientation>
    </subcellularLocation>
    <subcellularLocation>
        <location evidence="10">Mitochondrion outer membrane</location>
        <topology evidence="10">Peripheral membrane protein</topology>
        <orientation evidence="10">Intermembrane side</orientation>
    </subcellularLocation>
</comment>
<feature type="region of interest" description="Disordered" evidence="12">
    <location>
        <begin position="456"/>
        <end position="491"/>
    </location>
</feature>
<comment type="catalytic activity">
    <reaction evidence="11">
        <text>1'-[1,2-diacyl-sn-glycero-3-phospho],3'-[1-acyl-sn-glycero-3-phospho]-glycerol + a 1,2-diacyl-sn-glycero-3-phosphocholine = a cardiolipin + a 1-acyl-sn-glycero-3-phosphocholine</text>
        <dbReference type="Rhea" id="RHEA:33731"/>
        <dbReference type="ChEBI" id="CHEBI:57643"/>
        <dbReference type="ChEBI" id="CHEBI:58168"/>
        <dbReference type="ChEBI" id="CHEBI:62237"/>
        <dbReference type="ChEBI" id="CHEBI:64743"/>
    </reaction>
    <physiologicalReaction direction="left-to-right" evidence="11">
        <dbReference type="Rhea" id="RHEA:33732"/>
    </physiologicalReaction>
    <physiologicalReaction direction="right-to-left" evidence="11">
        <dbReference type="Rhea" id="RHEA:33733"/>
    </physiologicalReaction>
</comment>
<feature type="region of interest" description="Disordered" evidence="12">
    <location>
        <begin position="369"/>
        <end position="413"/>
    </location>
</feature>
<keyword evidence="15" id="KW-1185">Reference proteome</keyword>
<keyword evidence="7" id="KW-0496">Mitochondrion</keyword>
<dbReference type="EMBL" id="VIFY01000123">
    <property type="protein sequence ID" value="TQB70077.1"/>
    <property type="molecule type" value="Genomic_DNA"/>
</dbReference>
<evidence type="ECO:0000256" key="6">
    <source>
        <dbReference type="ARBA" id="ARBA00023098"/>
    </source>
</evidence>
<dbReference type="InterPro" id="IPR002123">
    <property type="entry name" value="Plipid/glycerol_acylTrfase"/>
</dbReference>
<accession>A0A507QST4</accession>
<dbReference type="PANTHER" id="PTHR12497">
    <property type="entry name" value="TAZ PROTEIN TAFAZZIN"/>
    <property type="match status" value="1"/>
</dbReference>
<evidence type="ECO:0000256" key="11">
    <source>
        <dbReference type="ARBA" id="ARBA00047906"/>
    </source>
</evidence>
<feature type="region of interest" description="Disordered" evidence="12">
    <location>
        <begin position="655"/>
        <end position="683"/>
    </location>
</feature>
<dbReference type="GO" id="GO:0005741">
    <property type="term" value="C:mitochondrial outer membrane"/>
    <property type="evidence" value="ECO:0007669"/>
    <property type="project" value="UniProtKB-SubCell"/>
</dbReference>
<reference evidence="14 15" key="1">
    <citation type="submission" date="2019-06" db="EMBL/GenBank/DDBJ databases">
        <title>Wine fermentation using esterase from Monascus purpureus.</title>
        <authorList>
            <person name="Geng C."/>
            <person name="Zhang Y."/>
        </authorList>
    </citation>
    <scope>NUCLEOTIDE SEQUENCE [LARGE SCALE GENOMIC DNA]</scope>
    <source>
        <strain evidence="14">HQ1</strain>
    </source>
</reference>
<dbReference type="Pfam" id="PF01553">
    <property type="entry name" value="Acyltransferase"/>
    <property type="match status" value="1"/>
</dbReference>
<dbReference type="GO" id="GO:0047184">
    <property type="term" value="F:1-acylglycerophosphocholine O-acyltransferase activity"/>
    <property type="evidence" value="ECO:0007669"/>
    <property type="project" value="TreeGrafter"/>
</dbReference>
<sequence length="961" mass="107551">MALGATGDSPSGPWRTLSSTIMFEVGALSRAFLFALCNVEINGLESFLQLLESRRDLSKRTKGLITVSNHTSVMDDPLMWGSLPMKWHFGLPSSDRRWSFGSHDICYKTRPLSLFFTMGQVLPTHRLAHSPYGGLAQPAVTQAIRLLSKGPFPADPQLAERQRWSLRNVCVDPFSDLPTAYTTNGEDAHLAPSAYACNSYSWIHIFPEGMIHQAKEKTMRYFKWGVARLILESSECPDIVPIWIEGFDQIMHEDRGFPRFLPRPFKNVSITFGSKVDSEAIFGDMRKRWQEIKAKAEKKAPGTADLPVGVLNEELLHGKEAVELRKEVTFKVRELVLEVRRSRGLPDEDPKHSLADTWIREGPKREGKMLDDSWHRNPRFAKPANTVHHSLLSSSSLRSRNASPRASSEQQSVNDLISHLRRTQVSVSSPEDSSASLSRLAITRVPRTVHPSLRNLFELPETPPPRPRPNASRVSIGARRLRVTPGPPPPESWVLGSASAAERHRDGDLALTDADKRRVIYRLERLPGVAFPRKDGLVHMVLKAMAMNWAWHVEYDGLFLARLPCRVKMLLLSYIAVYARDAHLEGLMRGLSPLFLKQPDGIQDQGSDGDGTQLQVDADSEVSRLDLGSALGRWLTFKQLTSELVTSPKAKVRTETRSLQLKPEDAVPTSWDEEESGYETPEIPSPFTLNPTFRFGNLRFLSLAHPNPATANWNSLINLLSSVSTITHLSLAHWPVPTLTPNAKNASIRHPTHKSLSFSYSGTDSYSAMENNWAEAAVVLRKLSRVTYCLKWLDLEGCGDWIRALCWEGVGPDGEPYGSTDHIWNGPWRDIEWVGLGPGWIPLQLEDAELSPSHGDGSSISSGPSNSRSLASSIHAPGNDNGANVDDLPWDVEVERIKYRHAKEAERFRILVDDTRDISRHILQARREGRGKWVRFSLGFEGVNERLVERLLGQGFSSGFA</sequence>
<feature type="compositionally biased region" description="Low complexity" evidence="12">
    <location>
        <begin position="851"/>
        <end position="869"/>
    </location>
</feature>
<keyword evidence="9" id="KW-0012">Acyltransferase</keyword>
<dbReference type="AlphaFoldDB" id="A0A507QST4"/>
<keyword evidence="8" id="KW-0472">Membrane</keyword>
<dbReference type="CDD" id="cd07989">
    <property type="entry name" value="LPLAT_AGPAT-like"/>
    <property type="match status" value="1"/>
</dbReference>
<feature type="region of interest" description="Disordered" evidence="12">
    <location>
        <begin position="850"/>
        <end position="882"/>
    </location>
</feature>
<dbReference type="SMART" id="SM00563">
    <property type="entry name" value="PlsC"/>
    <property type="match status" value="1"/>
</dbReference>
<evidence type="ECO:0000256" key="4">
    <source>
        <dbReference type="ARBA" id="ARBA00022787"/>
    </source>
</evidence>
<dbReference type="InterPro" id="IPR000872">
    <property type="entry name" value="Tafazzin"/>
</dbReference>
<keyword evidence="6" id="KW-0443">Lipid metabolism</keyword>
<keyword evidence="5" id="KW-0999">Mitochondrion inner membrane</keyword>
<evidence type="ECO:0000256" key="10">
    <source>
        <dbReference type="ARBA" id="ARBA00024323"/>
    </source>
</evidence>
<dbReference type="GO" id="GO:0007007">
    <property type="term" value="P:inner mitochondrial membrane organization"/>
    <property type="evidence" value="ECO:0007669"/>
    <property type="project" value="TreeGrafter"/>
</dbReference>
<evidence type="ECO:0000256" key="3">
    <source>
        <dbReference type="ARBA" id="ARBA00022679"/>
    </source>
</evidence>
<name>A0A507QST4_MONPU</name>
<dbReference type="PRINTS" id="PR00979">
    <property type="entry name" value="TAFAZZIN"/>
</dbReference>
<feature type="domain" description="Phospholipid/glycerol acyltransferase" evidence="13">
    <location>
        <begin position="64"/>
        <end position="247"/>
    </location>
</feature>
<dbReference type="GO" id="GO:0035965">
    <property type="term" value="P:cardiolipin acyl-chain remodeling"/>
    <property type="evidence" value="ECO:0007669"/>
    <property type="project" value="TreeGrafter"/>
</dbReference>
<dbReference type="SUPFAM" id="SSF69593">
    <property type="entry name" value="Glycerol-3-phosphate (1)-acyltransferase"/>
    <property type="match status" value="1"/>
</dbReference>
<evidence type="ECO:0000256" key="5">
    <source>
        <dbReference type="ARBA" id="ARBA00022792"/>
    </source>
</evidence>
<evidence type="ECO:0000259" key="13">
    <source>
        <dbReference type="SMART" id="SM00563"/>
    </source>
</evidence>
<evidence type="ECO:0000256" key="7">
    <source>
        <dbReference type="ARBA" id="ARBA00023128"/>
    </source>
</evidence>
<evidence type="ECO:0000256" key="12">
    <source>
        <dbReference type="SAM" id="MobiDB-lite"/>
    </source>
</evidence>
<evidence type="ECO:0000256" key="1">
    <source>
        <dbReference type="ARBA" id="ARBA00004137"/>
    </source>
</evidence>
<protein>
    <recommendedName>
        <fullName evidence="13">Phospholipid/glycerol acyltransferase domain-containing protein</fullName>
    </recommendedName>
</protein>
<evidence type="ECO:0000313" key="14">
    <source>
        <dbReference type="EMBL" id="TQB70077.1"/>
    </source>
</evidence>
<feature type="compositionally biased region" description="Low complexity" evidence="12">
    <location>
        <begin position="390"/>
        <end position="408"/>
    </location>
</feature>
<dbReference type="PANTHER" id="PTHR12497:SF0">
    <property type="entry name" value="TAFAZZIN"/>
    <property type="match status" value="1"/>
</dbReference>
<keyword evidence="3" id="KW-0808">Transferase</keyword>
<organism evidence="14 15">
    <name type="scientific">Monascus purpureus</name>
    <name type="common">Red mold</name>
    <name type="synonym">Monascus anka</name>
    <dbReference type="NCBI Taxonomy" id="5098"/>
    <lineage>
        <taxon>Eukaryota</taxon>
        <taxon>Fungi</taxon>
        <taxon>Dikarya</taxon>
        <taxon>Ascomycota</taxon>
        <taxon>Pezizomycotina</taxon>
        <taxon>Eurotiomycetes</taxon>
        <taxon>Eurotiomycetidae</taxon>
        <taxon>Eurotiales</taxon>
        <taxon>Aspergillaceae</taxon>
        <taxon>Monascus</taxon>
    </lineage>
</organism>
<dbReference type="Proteomes" id="UP000319663">
    <property type="component" value="Unassembled WGS sequence"/>
</dbReference>